<dbReference type="STRING" id="582515.KR51_00017910"/>
<feature type="chain" id="PRO_5004658944" evidence="4">
    <location>
        <begin position="27"/>
        <end position="258"/>
    </location>
</feature>
<dbReference type="Pfam" id="PF13432">
    <property type="entry name" value="TPR_16"/>
    <property type="match status" value="2"/>
</dbReference>
<evidence type="ECO:0000256" key="2">
    <source>
        <dbReference type="ARBA" id="ARBA00022803"/>
    </source>
</evidence>
<accession>U5DL03</accession>
<evidence type="ECO:0000256" key="1">
    <source>
        <dbReference type="ARBA" id="ARBA00022737"/>
    </source>
</evidence>
<evidence type="ECO:0000313" key="5">
    <source>
        <dbReference type="EMBL" id="ERN41572.1"/>
    </source>
</evidence>
<dbReference type="PROSITE" id="PS51257">
    <property type="entry name" value="PROKAR_LIPOPROTEIN"/>
    <property type="match status" value="1"/>
</dbReference>
<dbReference type="Proteomes" id="UP000016960">
    <property type="component" value="Unassembled WGS sequence"/>
</dbReference>
<gene>
    <name evidence="5" type="ORF">KR51_00017910</name>
</gene>
<keyword evidence="1" id="KW-0677">Repeat</keyword>
<dbReference type="SMART" id="SM00028">
    <property type="entry name" value="TPR"/>
    <property type="match status" value="4"/>
</dbReference>
<dbReference type="Gene3D" id="1.25.40.10">
    <property type="entry name" value="Tetratricopeptide repeat domain"/>
    <property type="match status" value="1"/>
</dbReference>
<dbReference type="eggNOG" id="COG0457">
    <property type="taxonomic scope" value="Bacteria"/>
</dbReference>
<keyword evidence="6" id="KW-1185">Reference proteome</keyword>
<feature type="signal peptide" evidence="4">
    <location>
        <begin position="1"/>
        <end position="26"/>
    </location>
</feature>
<dbReference type="InParanoid" id="U5DL03"/>
<evidence type="ECO:0000256" key="4">
    <source>
        <dbReference type="SAM" id="SignalP"/>
    </source>
</evidence>
<dbReference type="RefSeq" id="WP_022606625.1">
    <property type="nucleotide sequence ID" value="NZ_ASSJ01000047.1"/>
</dbReference>
<dbReference type="GO" id="GO:0051879">
    <property type="term" value="F:Hsp90 protein binding"/>
    <property type="evidence" value="ECO:0007669"/>
    <property type="project" value="TreeGrafter"/>
</dbReference>
<feature type="repeat" description="TPR" evidence="3">
    <location>
        <begin position="158"/>
        <end position="191"/>
    </location>
</feature>
<protein>
    <submittedName>
        <fullName evidence="5">Tetratricopeptide TPR_4 repeat-containing protein</fullName>
    </submittedName>
</protein>
<dbReference type="InterPro" id="IPR019734">
    <property type="entry name" value="TPR_rpt"/>
</dbReference>
<keyword evidence="2 3" id="KW-0802">TPR repeat</keyword>
<proteinExistence type="predicted"/>
<dbReference type="PROSITE" id="PS50005">
    <property type="entry name" value="TPR"/>
    <property type="match status" value="2"/>
</dbReference>
<dbReference type="SUPFAM" id="SSF48452">
    <property type="entry name" value="TPR-like"/>
    <property type="match status" value="1"/>
</dbReference>
<keyword evidence="4" id="KW-0732">Signal</keyword>
<dbReference type="PANTHER" id="PTHR22904">
    <property type="entry name" value="TPR REPEAT CONTAINING PROTEIN"/>
    <property type="match status" value="1"/>
</dbReference>
<evidence type="ECO:0000313" key="6">
    <source>
        <dbReference type="Proteomes" id="UP000016960"/>
    </source>
</evidence>
<dbReference type="EMBL" id="ASSJ01000047">
    <property type="protein sequence ID" value="ERN41572.1"/>
    <property type="molecule type" value="Genomic_DNA"/>
</dbReference>
<comment type="caution">
    <text evidence="5">The sequence shown here is derived from an EMBL/GenBank/DDBJ whole genome shotgun (WGS) entry which is preliminary data.</text>
</comment>
<name>U5DL03_9CHRO</name>
<dbReference type="AlphaFoldDB" id="U5DL03"/>
<sequence>MNGRYWKIAWVCGALGVACQSAPAIAPVEMLAPTFVAMLSVEVAPPPPTAAERQQSASLRLRGLEARQAGDFTAAIAAMRAAVALDPTQQSGRVLLGWTLHLDGRTMEAVEVLTAARDRDSKDVPTLNALGIAYLVSGDLDRAIATHSEAIALAPENEIAHYNLSLAFQRQTQFEQAITHAERAIALEPSNPHPLVALAIAQWSRGDVEAARQTYRRAIALDGRYRHRGYLIHLERAGFSARQIQTATHVLQSIATSS</sequence>
<reference evidence="5 6" key="1">
    <citation type="submission" date="2013-05" db="EMBL/GenBank/DDBJ databases">
        <title>Draft genome sequence of Rubidibacter lacunae KORDI 51-2.</title>
        <authorList>
            <person name="Choi D.H."/>
            <person name="Noh J.H."/>
            <person name="Kwon K.-K."/>
            <person name="Lee J.-H."/>
            <person name="Ryu J.-Y."/>
        </authorList>
    </citation>
    <scope>NUCLEOTIDE SEQUENCE [LARGE SCALE GENOMIC DNA]</scope>
    <source>
        <strain evidence="5 6">KORDI 51-2</strain>
    </source>
</reference>
<feature type="repeat" description="TPR" evidence="3">
    <location>
        <begin position="124"/>
        <end position="157"/>
    </location>
</feature>
<organism evidence="5 6">
    <name type="scientific">Rubidibacter lacunae KORDI 51-2</name>
    <dbReference type="NCBI Taxonomy" id="582515"/>
    <lineage>
        <taxon>Bacteria</taxon>
        <taxon>Bacillati</taxon>
        <taxon>Cyanobacteriota</taxon>
        <taxon>Cyanophyceae</taxon>
        <taxon>Oscillatoriophycideae</taxon>
        <taxon>Chroococcales</taxon>
        <taxon>Aphanothecaceae</taxon>
        <taxon>Rubidibacter</taxon>
    </lineage>
</organism>
<dbReference type="PATRIC" id="fig|582515.4.peg.2032"/>
<dbReference type="PANTHER" id="PTHR22904:SF523">
    <property type="entry name" value="STRESS-INDUCED-PHOSPHOPROTEIN 1"/>
    <property type="match status" value="1"/>
</dbReference>
<evidence type="ECO:0000256" key="3">
    <source>
        <dbReference type="PROSITE-ProRule" id="PRU00339"/>
    </source>
</evidence>
<dbReference type="OrthoDB" id="479590at2"/>
<dbReference type="InterPro" id="IPR011990">
    <property type="entry name" value="TPR-like_helical_dom_sf"/>
</dbReference>